<dbReference type="AlphaFoldDB" id="A0A852VAS7"/>
<evidence type="ECO:0000256" key="2">
    <source>
        <dbReference type="SAM" id="Phobius"/>
    </source>
</evidence>
<keyword evidence="2" id="KW-0472">Membrane</keyword>
<dbReference type="Proteomes" id="UP000576393">
    <property type="component" value="Unassembled WGS sequence"/>
</dbReference>
<sequence>MNDLEERLRAALDARAGTYGTAPDAYARTVSRARRTRRRRLALIPVAAAVAAVTAVTVLLNAGGGSGAGIATGAVEEPGPYRRSIAENPPVGEPVTVRDPAENRPVIMWFSGGAAPGGHRFCDLVQQATGGTSSGCSKVPPAGHERENAWRLDPFHSRWPRRPVELGYGAARTSVTRVEAVTGDGARIPGTVHRPGGAPLAVWTVSFPADAGVTRFEFLDGDGRVVQRIRQDAPMPPPELAKPPVGPAADLPGGLTARLYTDPERTVVWWRGGEAVGMNLVEPGHLLTDLGGKETPVDLRLHDGLWYGVARAGTARIALVFRDGTSADAVAVADPWDSGVALFSGTYRRPDPYLEGFQLVGYDAAGAEIWHDTVRAVTPVRPEPAPGASGTSEASGAPEASRPAGSPQPTPSRR</sequence>
<dbReference type="RefSeq" id="WP_179827160.1">
    <property type="nucleotide sequence ID" value="NZ_JACCCO010000003.1"/>
</dbReference>
<feature type="region of interest" description="Disordered" evidence="1">
    <location>
        <begin position="379"/>
        <end position="414"/>
    </location>
</feature>
<name>A0A852VAS7_9ACTN</name>
<evidence type="ECO:0000313" key="3">
    <source>
        <dbReference type="EMBL" id="NYF43581.1"/>
    </source>
</evidence>
<accession>A0A852VAS7</accession>
<protein>
    <submittedName>
        <fullName evidence="3">Uncharacterized protein</fullName>
    </submittedName>
</protein>
<evidence type="ECO:0000256" key="1">
    <source>
        <dbReference type="SAM" id="MobiDB-lite"/>
    </source>
</evidence>
<evidence type="ECO:0000313" key="4">
    <source>
        <dbReference type="Proteomes" id="UP000576393"/>
    </source>
</evidence>
<gene>
    <name evidence="3" type="ORF">HDA43_005808</name>
</gene>
<comment type="caution">
    <text evidence="3">The sequence shown here is derived from an EMBL/GenBank/DDBJ whole genome shotgun (WGS) entry which is preliminary data.</text>
</comment>
<organism evidence="3 4">
    <name type="scientific">Streptosporangium sandarakinum</name>
    <dbReference type="NCBI Taxonomy" id="1260955"/>
    <lineage>
        <taxon>Bacteria</taxon>
        <taxon>Bacillati</taxon>
        <taxon>Actinomycetota</taxon>
        <taxon>Actinomycetes</taxon>
        <taxon>Streptosporangiales</taxon>
        <taxon>Streptosporangiaceae</taxon>
        <taxon>Streptosporangium</taxon>
    </lineage>
</organism>
<keyword evidence="2" id="KW-1133">Transmembrane helix</keyword>
<dbReference type="EMBL" id="JACCCO010000003">
    <property type="protein sequence ID" value="NYF43581.1"/>
    <property type="molecule type" value="Genomic_DNA"/>
</dbReference>
<keyword evidence="4" id="KW-1185">Reference proteome</keyword>
<feature type="transmembrane region" description="Helical" evidence="2">
    <location>
        <begin position="41"/>
        <end position="60"/>
    </location>
</feature>
<reference evidence="3 4" key="1">
    <citation type="submission" date="2020-07" db="EMBL/GenBank/DDBJ databases">
        <title>Sequencing the genomes of 1000 actinobacteria strains.</title>
        <authorList>
            <person name="Klenk H.-P."/>
        </authorList>
    </citation>
    <scope>NUCLEOTIDE SEQUENCE [LARGE SCALE GENOMIC DNA]</scope>
    <source>
        <strain evidence="3 4">DSM 45763</strain>
    </source>
</reference>
<keyword evidence="2" id="KW-0812">Transmembrane</keyword>
<proteinExistence type="predicted"/>